<comment type="caution">
    <text evidence="1">The sequence shown here is derived from an EMBL/GenBank/DDBJ whole genome shotgun (WGS) entry which is preliminary data.</text>
</comment>
<keyword evidence="2" id="KW-1185">Reference proteome</keyword>
<organism evidence="1 2">
    <name type="scientific">Nonomuraea angiospora</name>
    <dbReference type="NCBI Taxonomy" id="46172"/>
    <lineage>
        <taxon>Bacteria</taxon>
        <taxon>Bacillati</taxon>
        <taxon>Actinomycetota</taxon>
        <taxon>Actinomycetes</taxon>
        <taxon>Streptosporangiales</taxon>
        <taxon>Streptosporangiaceae</taxon>
        <taxon>Nonomuraea</taxon>
    </lineage>
</organism>
<evidence type="ECO:0000313" key="2">
    <source>
        <dbReference type="Proteomes" id="UP000633509"/>
    </source>
</evidence>
<reference evidence="1 2" key="1">
    <citation type="submission" date="2020-10" db="EMBL/GenBank/DDBJ databases">
        <title>Sequencing the genomes of 1000 actinobacteria strains.</title>
        <authorList>
            <person name="Klenk H.-P."/>
        </authorList>
    </citation>
    <scope>NUCLEOTIDE SEQUENCE [LARGE SCALE GENOMIC DNA]</scope>
    <source>
        <strain evidence="1 2">DSM 43173</strain>
    </source>
</reference>
<name>A0ABR9MDW4_9ACTN</name>
<accession>A0ABR9MDW4</accession>
<dbReference type="Proteomes" id="UP000633509">
    <property type="component" value="Unassembled WGS sequence"/>
</dbReference>
<evidence type="ECO:0000313" key="1">
    <source>
        <dbReference type="EMBL" id="MBE1591111.1"/>
    </source>
</evidence>
<dbReference type="RefSeq" id="WP_192790869.1">
    <property type="nucleotide sequence ID" value="NZ_JADBEK010000001.1"/>
</dbReference>
<dbReference type="EMBL" id="JADBEK010000001">
    <property type="protein sequence ID" value="MBE1591111.1"/>
    <property type="molecule type" value="Genomic_DNA"/>
</dbReference>
<sequence length="110" mass="12059">MTERSLRARVRRAAMATVLTTLAMTGPEPAGAKGLYDFATEGVVIWSDPRRDAVLVGFGYPGQGFESDRSEERGFFQCDDYFDSILWHHGRNAATGIAGWVPACNLTDSD</sequence>
<gene>
    <name evidence="1" type="ORF">H4W80_009369</name>
</gene>
<protein>
    <submittedName>
        <fullName evidence="1">Uncharacterized protein</fullName>
    </submittedName>
</protein>
<proteinExistence type="predicted"/>